<keyword evidence="3" id="KW-1003">Cell membrane</keyword>
<feature type="domain" description="Glycine transporter" evidence="8">
    <location>
        <begin position="93"/>
        <end position="164"/>
    </location>
</feature>
<dbReference type="InterPro" id="IPR005115">
    <property type="entry name" value="Gly_transporter"/>
</dbReference>
<gene>
    <name evidence="9" type="ORF">E4633_06485</name>
</gene>
<accession>A0A4S1CPL9</accession>
<evidence type="ECO:0000313" key="10">
    <source>
        <dbReference type="Proteomes" id="UP000306416"/>
    </source>
</evidence>
<evidence type="ECO:0000313" key="9">
    <source>
        <dbReference type="EMBL" id="TGU75300.1"/>
    </source>
</evidence>
<dbReference type="PANTHER" id="PTHR30506:SF3">
    <property type="entry name" value="UPF0126 INNER MEMBRANE PROTEIN YADS-RELATED"/>
    <property type="match status" value="1"/>
</dbReference>
<comment type="caution">
    <text evidence="9">The sequence shown here is derived from an EMBL/GenBank/DDBJ whole genome shotgun (WGS) entry which is preliminary data.</text>
</comment>
<dbReference type="PANTHER" id="PTHR30506">
    <property type="entry name" value="INNER MEMBRANE PROTEIN"/>
    <property type="match status" value="1"/>
</dbReference>
<evidence type="ECO:0000259" key="8">
    <source>
        <dbReference type="Pfam" id="PF03458"/>
    </source>
</evidence>
<dbReference type="EMBL" id="SRSC01000001">
    <property type="protein sequence ID" value="TGU75300.1"/>
    <property type="molecule type" value="Genomic_DNA"/>
</dbReference>
<protein>
    <submittedName>
        <fullName evidence="9">Trimeric intracellular cation channel family protein</fullName>
    </submittedName>
</protein>
<keyword evidence="4 7" id="KW-0812">Transmembrane</keyword>
<feature type="transmembrane region" description="Helical" evidence="7">
    <location>
        <begin position="174"/>
        <end position="190"/>
    </location>
</feature>
<keyword evidence="6 7" id="KW-0472">Membrane</keyword>
<sequence>MESLPHVLDLIGTFVFALSGGMAAVKRKLDLFGVLVLSFAAATAGGIIRDVLIGAIPPEGLNNWRYVCVSLGAGLVTFFFPSMVMQRWNPVLLFDAAGLALFAVTGTHKALLFGVNPVTATLLGMLTGIGGGMARDILLAQTPTVLHAELYAVAALLGAAVVVTGDLLQLPPNATTLVGAGLCFGLRVLAIRRGWRLPIAGADKQSDK</sequence>
<feature type="transmembrane region" description="Helical" evidence="7">
    <location>
        <begin position="118"/>
        <end position="138"/>
    </location>
</feature>
<keyword evidence="10" id="KW-1185">Reference proteome</keyword>
<name>A0A4S1CPL9_9BACT</name>
<feature type="transmembrane region" description="Helical" evidence="7">
    <location>
        <begin position="150"/>
        <end position="168"/>
    </location>
</feature>
<evidence type="ECO:0000256" key="2">
    <source>
        <dbReference type="ARBA" id="ARBA00008193"/>
    </source>
</evidence>
<comment type="similarity">
    <text evidence="2">Belongs to the UPF0126 family.</text>
</comment>
<keyword evidence="5 7" id="KW-1133">Transmembrane helix</keyword>
<dbReference type="Proteomes" id="UP000306416">
    <property type="component" value="Unassembled WGS sequence"/>
</dbReference>
<evidence type="ECO:0000256" key="6">
    <source>
        <dbReference type="ARBA" id="ARBA00023136"/>
    </source>
</evidence>
<feature type="domain" description="Glycine transporter" evidence="8">
    <location>
        <begin position="7"/>
        <end position="80"/>
    </location>
</feature>
<evidence type="ECO:0000256" key="4">
    <source>
        <dbReference type="ARBA" id="ARBA00022692"/>
    </source>
</evidence>
<dbReference type="GO" id="GO:0005886">
    <property type="term" value="C:plasma membrane"/>
    <property type="evidence" value="ECO:0007669"/>
    <property type="project" value="UniProtKB-SubCell"/>
</dbReference>
<organism evidence="9 10">
    <name type="scientific">Geomonas terrae</name>
    <dbReference type="NCBI Taxonomy" id="2562681"/>
    <lineage>
        <taxon>Bacteria</taxon>
        <taxon>Pseudomonadati</taxon>
        <taxon>Thermodesulfobacteriota</taxon>
        <taxon>Desulfuromonadia</taxon>
        <taxon>Geobacterales</taxon>
        <taxon>Geobacteraceae</taxon>
        <taxon>Geomonas</taxon>
    </lineage>
</organism>
<dbReference type="AlphaFoldDB" id="A0A4S1CPL9"/>
<evidence type="ECO:0000256" key="5">
    <source>
        <dbReference type="ARBA" id="ARBA00022989"/>
    </source>
</evidence>
<comment type="subcellular location">
    <subcellularLocation>
        <location evidence="1">Cell membrane</location>
        <topology evidence="1">Multi-pass membrane protein</topology>
    </subcellularLocation>
</comment>
<dbReference type="Pfam" id="PF03458">
    <property type="entry name" value="Gly_transporter"/>
    <property type="match status" value="2"/>
</dbReference>
<feature type="transmembrane region" description="Helical" evidence="7">
    <location>
        <begin position="32"/>
        <end position="52"/>
    </location>
</feature>
<proteinExistence type="inferred from homology"/>
<feature type="transmembrane region" description="Helical" evidence="7">
    <location>
        <begin position="64"/>
        <end position="84"/>
    </location>
</feature>
<evidence type="ECO:0000256" key="3">
    <source>
        <dbReference type="ARBA" id="ARBA00022475"/>
    </source>
</evidence>
<evidence type="ECO:0000256" key="7">
    <source>
        <dbReference type="SAM" id="Phobius"/>
    </source>
</evidence>
<evidence type="ECO:0000256" key="1">
    <source>
        <dbReference type="ARBA" id="ARBA00004651"/>
    </source>
</evidence>
<reference evidence="9 10" key="1">
    <citation type="submission" date="2019-04" db="EMBL/GenBank/DDBJ databases">
        <title>Geobacter oryzae sp. nov., ferric-reducing bacteria isolated from paddy soil.</title>
        <authorList>
            <person name="Xu Z."/>
            <person name="Masuda Y."/>
            <person name="Itoh H."/>
            <person name="Senoo K."/>
        </authorList>
    </citation>
    <scope>NUCLEOTIDE SEQUENCE [LARGE SCALE GENOMIC DNA]</scope>
    <source>
        <strain evidence="9 10">Red111</strain>
    </source>
</reference>